<keyword evidence="1" id="KW-0175">Coiled coil</keyword>
<evidence type="ECO:0000256" key="1">
    <source>
        <dbReference type="SAM" id="Coils"/>
    </source>
</evidence>
<evidence type="ECO:0008006" key="4">
    <source>
        <dbReference type="Google" id="ProtNLM"/>
    </source>
</evidence>
<comment type="caution">
    <text evidence="2">The sequence shown here is derived from an EMBL/GenBank/DDBJ whole genome shotgun (WGS) entry which is preliminary data.</text>
</comment>
<dbReference type="RefSeq" id="WP_194020060.1">
    <property type="nucleotide sequence ID" value="NZ_JADEVV010000031.1"/>
</dbReference>
<feature type="coiled-coil region" evidence="1">
    <location>
        <begin position="213"/>
        <end position="247"/>
    </location>
</feature>
<evidence type="ECO:0000313" key="2">
    <source>
        <dbReference type="EMBL" id="MBE9254475.1"/>
    </source>
</evidence>
<gene>
    <name evidence="2" type="ORF">IQ217_11605</name>
</gene>
<dbReference type="Proteomes" id="UP000658720">
    <property type="component" value="Unassembled WGS sequence"/>
</dbReference>
<name>A0ABR9VSZ4_9SYNC</name>
<feature type="coiled-coil region" evidence="1">
    <location>
        <begin position="278"/>
        <end position="342"/>
    </location>
</feature>
<organism evidence="2 3">
    <name type="scientific">Synechocystis salina LEGE 00031</name>
    <dbReference type="NCBI Taxonomy" id="1828736"/>
    <lineage>
        <taxon>Bacteria</taxon>
        <taxon>Bacillati</taxon>
        <taxon>Cyanobacteriota</taxon>
        <taxon>Cyanophyceae</taxon>
        <taxon>Synechococcales</taxon>
        <taxon>Merismopediaceae</taxon>
        <taxon>Synechocystis</taxon>
    </lineage>
</organism>
<protein>
    <recommendedName>
        <fullName evidence="4">Chromosome partition protein Smc</fullName>
    </recommendedName>
</protein>
<keyword evidence="3" id="KW-1185">Reference proteome</keyword>
<reference evidence="2 3" key="1">
    <citation type="submission" date="2020-10" db="EMBL/GenBank/DDBJ databases">
        <authorList>
            <person name="Castelo-Branco R."/>
            <person name="Eusebio N."/>
            <person name="Adriana R."/>
            <person name="Vieira A."/>
            <person name="Brugerolle De Fraissinette N."/>
            <person name="Rezende De Castro R."/>
            <person name="Schneider M.P."/>
            <person name="Vasconcelos V."/>
            <person name="Leao P.N."/>
        </authorList>
    </citation>
    <scope>NUCLEOTIDE SEQUENCE [LARGE SCALE GENOMIC DNA]</scope>
    <source>
        <strain evidence="2 3">LEGE 00031</strain>
    </source>
</reference>
<dbReference type="EMBL" id="JADEVV010000031">
    <property type="protein sequence ID" value="MBE9254475.1"/>
    <property type="molecule type" value="Genomic_DNA"/>
</dbReference>
<feature type="coiled-coil region" evidence="1">
    <location>
        <begin position="111"/>
        <end position="138"/>
    </location>
</feature>
<evidence type="ECO:0000313" key="3">
    <source>
        <dbReference type="Proteomes" id="UP000658720"/>
    </source>
</evidence>
<accession>A0ABR9VSZ4</accession>
<proteinExistence type="predicted"/>
<sequence length="377" mass="42964">MKNQNFTSDQDTINALEQLTDLIRQGLEKAWDPNIITQAKADLSQTTETCKKQFDTIHQEVQELQHSLVAINQRSEQLRDGVKTAEKVTETINQMGGPDQLRQDFNRLEELRSVTGQIGEAQAMAQQLQSQTEQLRTDGDRLGQTLTQLGGAEALLAQLAQLQDIASQLAGLDGRIDQTTTAVIDRYVPDFEAGKELIAQWRSDIEGQLGSTLTTINQQKQELEELMGDLTAQSQQIRCQLQELEQQQLRLEPLLTAIAQLADQLGEQDLLQKVAADLKLVDESIAQQQQELVSLKADLRAEFQRMFDQELEQFKNEQLQVNRRLLSENRQLKEEIAQMFQELNYNADQLRRLQAVKCDRPVWTLSNLRRPTLPYTE</sequence>